<dbReference type="RefSeq" id="WP_328954599.1">
    <property type="nucleotide sequence ID" value="NZ_CP108110.1"/>
</dbReference>
<evidence type="ECO:0000313" key="3">
    <source>
        <dbReference type="EMBL" id="WUQ83581.1"/>
    </source>
</evidence>
<dbReference type="SUPFAM" id="SSF50370">
    <property type="entry name" value="Ricin B-like lectins"/>
    <property type="match status" value="1"/>
</dbReference>
<name>A0ABZ1U0B0_9ACTN</name>
<accession>A0ABZ1U0B0</accession>
<dbReference type="Proteomes" id="UP001432222">
    <property type="component" value="Chromosome"/>
</dbReference>
<keyword evidence="4" id="KW-1185">Reference proteome</keyword>
<dbReference type="EMBL" id="CP108110">
    <property type="protein sequence ID" value="WUQ83581.1"/>
    <property type="molecule type" value="Genomic_DNA"/>
</dbReference>
<dbReference type="Gene3D" id="2.80.10.50">
    <property type="match status" value="1"/>
</dbReference>
<gene>
    <name evidence="3" type="ORF">OHA16_11765</name>
</gene>
<dbReference type="Pfam" id="PF14200">
    <property type="entry name" value="RicinB_lectin_2"/>
    <property type="match status" value="1"/>
</dbReference>
<dbReference type="InterPro" id="IPR035992">
    <property type="entry name" value="Ricin_B-like_lectins"/>
</dbReference>
<keyword evidence="1" id="KW-0732">Signal</keyword>
<feature type="domain" description="Ricin B lectin" evidence="2">
    <location>
        <begin position="46"/>
        <end position="125"/>
    </location>
</feature>
<evidence type="ECO:0000256" key="1">
    <source>
        <dbReference type="SAM" id="SignalP"/>
    </source>
</evidence>
<sequence length="196" mass="21576">MMGSQHRPRSGVRRLAATLGTAAALVTSLIVAAPAAQAADPVGFTCDPGVYQIEAINSGLTVEVSMGTWNRSVAQFWWNGGRNQTWWSCHMSIPGGLEVYRFINYGNNLCMSVDRRGLEAGAWVIVETCNATPHTGNNAQEFWMLQVDGTKAFALSPQHTQNGTRMWLAAQDHSTTATAQIVQQREPELFRLNRIR</sequence>
<dbReference type="CDD" id="cd00161">
    <property type="entry name" value="beta-trefoil_Ricin-like"/>
    <property type="match status" value="1"/>
</dbReference>
<feature type="chain" id="PRO_5046999784" evidence="1">
    <location>
        <begin position="39"/>
        <end position="196"/>
    </location>
</feature>
<proteinExistence type="predicted"/>
<organism evidence="3 4">
    <name type="scientific">Kitasatospora purpeofusca</name>
    <dbReference type="NCBI Taxonomy" id="67352"/>
    <lineage>
        <taxon>Bacteria</taxon>
        <taxon>Bacillati</taxon>
        <taxon>Actinomycetota</taxon>
        <taxon>Actinomycetes</taxon>
        <taxon>Kitasatosporales</taxon>
        <taxon>Streptomycetaceae</taxon>
        <taxon>Kitasatospora</taxon>
    </lineage>
</organism>
<evidence type="ECO:0000259" key="2">
    <source>
        <dbReference type="Pfam" id="PF14200"/>
    </source>
</evidence>
<reference evidence="3" key="1">
    <citation type="submission" date="2022-10" db="EMBL/GenBank/DDBJ databases">
        <title>The complete genomes of actinobacterial strains from the NBC collection.</title>
        <authorList>
            <person name="Joergensen T.S."/>
            <person name="Alvarez Arevalo M."/>
            <person name="Sterndorff E.B."/>
            <person name="Faurdal D."/>
            <person name="Vuksanovic O."/>
            <person name="Mourched A.-S."/>
            <person name="Charusanti P."/>
            <person name="Shaw S."/>
            <person name="Blin K."/>
            <person name="Weber T."/>
        </authorList>
    </citation>
    <scope>NUCLEOTIDE SEQUENCE</scope>
    <source>
        <strain evidence="3">NBC_00222</strain>
    </source>
</reference>
<protein>
    <submittedName>
        <fullName evidence="3">RICIN domain-containing protein</fullName>
    </submittedName>
</protein>
<dbReference type="InterPro" id="IPR000772">
    <property type="entry name" value="Ricin_B_lectin"/>
</dbReference>
<dbReference type="PROSITE" id="PS50231">
    <property type="entry name" value="RICIN_B_LECTIN"/>
    <property type="match status" value="1"/>
</dbReference>
<feature type="signal peptide" evidence="1">
    <location>
        <begin position="1"/>
        <end position="38"/>
    </location>
</feature>
<evidence type="ECO:0000313" key="4">
    <source>
        <dbReference type="Proteomes" id="UP001432222"/>
    </source>
</evidence>